<dbReference type="NCBIfam" id="TIGR02937">
    <property type="entry name" value="sigma70-ECF"/>
    <property type="match status" value="1"/>
</dbReference>
<dbReference type="PANTHER" id="PTHR30385:SF7">
    <property type="entry name" value="RNA POLYMERASE SIGMA FACTOR FLIA"/>
    <property type="match status" value="1"/>
</dbReference>
<sequence>MLLAKAVCYPTEENKRKLDHGFKQFFFKMRFIKYISNLIYYHSIDLDKRYKNFYQRHSLILDKPIQMDDNKVTFLDVYHSYKPNVSEWIVNEGDDIFHYVENPKLYQALKTLSNKQLKILELFYVRGLNNKAIAEFFGESPQNISKIHHKALNRLKNQLDKG</sequence>
<dbReference type="InterPro" id="IPR013324">
    <property type="entry name" value="RNA_pol_sigma_r3/r4-like"/>
</dbReference>
<keyword evidence="7" id="KW-1185">Reference proteome</keyword>
<dbReference type="EMBL" id="JAFBER010000040">
    <property type="protein sequence ID" value="MBM7647034.1"/>
    <property type="molecule type" value="Genomic_DNA"/>
</dbReference>
<dbReference type="PANTHER" id="PTHR30385">
    <property type="entry name" value="SIGMA FACTOR F FLAGELLAR"/>
    <property type="match status" value="1"/>
</dbReference>
<evidence type="ECO:0000259" key="5">
    <source>
        <dbReference type="Pfam" id="PF04545"/>
    </source>
</evidence>
<feature type="domain" description="RNA polymerase sigma-70 region 4" evidence="5">
    <location>
        <begin position="108"/>
        <end position="156"/>
    </location>
</feature>
<evidence type="ECO:0000313" key="7">
    <source>
        <dbReference type="Proteomes" id="UP000808914"/>
    </source>
</evidence>
<protein>
    <submittedName>
        <fullName evidence="6">RNA polymerase sigma factor (Sigma-70 family)</fullName>
    </submittedName>
</protein>
<dbReference type="SUPFAM" id="SSF88659">
    <property type="entry name" value="Sigma3 and sigma4 domains of RNA polymerase sigma factors"/>
    <property type="match status" value="1"/>
</dbReference>
<proteinExistence type="predicted"/>
<dbReference type="Pfam" id="PF04545">
    <property type="entry name" value="Sigma70_r4"/>
    <property type="match status" value="1"/>
</dbReference>
<dbReference type="InterPro" id="IPR014284">
    <property type="entry name" value="RNA_pol_sigma-70_dom"/>
</dbReference>
<keyword evidence="2" id="KW-0731">Sigma factor</keyword>
<reference evidence="6 7" key="1">
    <citation type="submission" date="2021-01" db="EMBL/GenBank/DDBJ databases">
        <title>Genomic Encyclopedia of Type Strains, Phase IV (KMG-IV): sequencing the most valuable type-strain genomes for metagenomic binning, comparative biology and taxonomic classification.</title>
        <authorList>
            <person name="Goeker M."/>
        </authorList>
    </citation>
    <scope>NUCLEOTIDE SEQUENCE [LARGE SCALE GENOMIC DNA]</scope>
    <source>
        <strain evidence="6 7">DSM 28236</strain>
    </source>
</reference>
<comment type="caution">
    <text evidence="6">The sequence shown here is derived from an EMBL/GenBank/DDBJ whole genome shotgun (WGS) entry which is preliminary data.</text>
</comment>
<evidence type="ECO:0000256" key="1">
    <source>
        <dbReference type="ARBA" id="ARBA00023015"/>
    </source>
</evidence>
<evidence type="ECO:0000256" key="3">
    <source>
        <dbReference type="ARBA" id="ARBA00023125"/>
    </source>
</evidence>
<evidence type="ECO:0000256" key="2">
    <source>
        <dbReference type="ARBA" id="ARBA00023082"/>
    </source>
</evidence>
<dbReference type="Gene3D" id="1.20.140.160">
    <property type="match status" value="1"/>
</dbReference>
<keyword evidence="4" id="KW-0804">Transcription</keyword>
<accession>A0ABS2Q408</accession>
<keyword evidence="3" id="KW-0238">DNA-binding</keyword>
<gene>
    <name evidence="6" type="ORF">JOD45_003269</name>
</gene>
<keyword evidence="1" id="KW-0805">Transcription regulation</keyword>
<dbReference type="InterPro" id="IPR007630">
    <property type="entry name" value="RNA_pol_sigma70_r4"/>
</dbReference>
<evidence type="ECO:0000313" key="6">
    <source>
        <dbReference type="EMBL" id="MBM7647034.1"/>
    </source>
</evidence>
<name>A0ABS2Q408_9BACL</name>
<dbReference type="RefSeq" id="WP_380898952.1">
    <property type="nucleotide sequence ID" value="NZ_JBHLTV010000056.1"/>
</dbReference>
<evidence type="ECO:0000256" key="4">
    <source>
        <dbReference type="ARBA" id="ARBA00023163"/>
    </source>
</evidence>
<dbReference type="CDD" id="cd06171">
    <property type="entry name" value="Sigma70_r4"/>
    <property type="match status" value="1"/>
</dbReference>
<dbReference type="Proteomes" id="UP000808914">
    <property type="component" value="Unassembled WGS sequence"/>
</dbReference>
<organism evidence="6 7">
    <name type="scientific">Scopulibacillus daqui</name>
    <dbReference type="NCBI Taxonomy" id="1469162"/>
    <lineage>
        <taxon>Bacteria</taxon>
        <taxon>Bacillati</taxon>
        <taxon>Bacillota</taxon>
        <taxon>Bacilli</taxon>
        <taxon>Bacillales</taxon>
        <taxon>Sporolactobacillaceae</taxon>
        <taxon>Scopulibacillus</taxon>
    </lineage>
</organism>